<dbReference type="GO" id="GO:0003977">
    <property type="term" value="F:UDP-N-acetylglucosamine diphosphorylase activity"/>
    <property type="evidence" value="ECO:0007669"/>
    <property type="project" value="UniProtKB-EC"/>
</dbReference>
<dbReference type="AlphaFoldDB" id="A0AAD9GKX1"/>
<evidence type="ECO:0000256" key="6">
    <source>
        <dbReference type="ARBA" id="ARBA00048493"/>
    </source>
</evidence>
<name>A0AAD9GKX1_BABDI</name>
<dbReference type="InterPro" id="IPR039741">
    <property type="entry name" value="UDP-sugar_pyrophosphorylase"/>
</dbReference>
<comment type="pathway">
    <text evidence="1">Nucleotide-sugar biosynthesis; UDP-N-acetyl-alpha-D-glucosamine biosynthesis; UDP-N-acetyl-alpha-D-glucosamine from N-acetyl-alpha-D-glucosamine 1-phosphate: step 1/1.</text>
</comment>
<gene>
    <name evidence="7" type="ORF">X943_002842</name>
</gene>
<comment type="similarity">
    <text evidence="2">Belongs to the UDPGP type 1 family.</text>
</comment>
<proteinExistence type="inferred from homology"/>
<evidence type="ECO:0000313" key="7">
    <source>
        <dbReference type="EMBL" id="KAK1940345.1"/>
    </source>
</evidence>
<dbReference type="EC" id="2.7.7.23" evidence="3"/>
<keyword evidence="5" id="KW-0548">Nucleotidyltransferase</keyword>
<dbReference type="Proteomes" id="UP001195914">
    <property type="component" value="Unassembled WGS sequence"/>
</dbReference>
<dbReference type="GO" id="GO:0006048">
    <property type="term" value="P:UDP-N-acetylglucosamine biosynthetic process"/>
    <property type="evidence" value="ECO:0007669"/>
    <property type="project" value="TreeGrafter"/>
</dbReference>
<evidence type="ECO:0000256" key="2">
    <source>
        <dbReference type="ARBA" id="ARBA00010401"/>
    </source>
</evidence>
<evidence type="ECO:0000256" key="4">
    <source>
        <dbReference type="ARBA" id="ARBA00022679"/>
    </source>
</evidence>
<dbReference type="Pfam" id="PF01704">
    <property type="entry name" value="UDPGP"/>
    <property type="match status" value="1"/>
</dbReference>
<dbReference type="PANTHER" id="PTHR11952:SF2">
    <property type="entry name" value="LD24639P"/>
    <property type="match status" value="1"/>
</dbReference>
<reference evidence="7" key="1">
    <citation type="journal article" date="2014" name="Nucleic Acids Res.">
        <title>The evolutionary dynamics of variant antigen genes in Babesia reveal a history of genomic innovation underlying host-parasite interaction.</title>
        <authorList>
            <person name="Jackson A.P."/>
            <person name="Otto T.D."/>
            <person name="Darby A."/>
            <person name="Ramaprasad A."/>
            <person name="Xia D."/>
            <person name="Echaide I.E."/>
            <person name="Farber M."/>
            <person name="Gahlot S."/>
            <person name="Gamble J."/>
            <person name="Gupta D."/>
            <person name="Gupta Y."/>
            <person name="Jackson L."/>
            <person name="Malandrin L."/>
            <person name="Malas T.B."/>
            <person name="Moussa E."/>
            <person name="Nair M."/>
            <person name="Reid A.J."/>
            <person name="Sanders M."/>
            <person name="Sharma J."/>
            <person name="Tracey A."/>
            <person name="Quail M.A."/>
            <person name="Weir W."/>
            <person name="Wastling J.M."/>
            <person name="Hall N."/>
            <person name="Willadsen P."/>
            <person name="Lingelbach K."/>
            <person name="Shiels B."/>
            <person name="Tait A."/>
            <person name="Berriman M."/>
            <person name="Allred D.R."/>
            <person name="Pain A."/>
        </authorList>
    </citation>
    <scope>NUCLEOTIDE SEQUENCE</scope>
    <source>
        <strain evidence="7">1802A</strain>
    </source>
</reference>
<evidence type="ECO:0000256" key="3">
    <source>
        <dbReference type="ARBA" id="ARBA00012457"/>
    </source>
</evidence>
<comment type="catalytic activity">
    <reaction evidence="6">
        <text>N-acetyl-alpha-D-glucosamine 1-phosphate + UTP + H(+) = UDP-N-acetyl-alpha-D-glucosamine + diphosphate</text>
        <dbReference type="Rhea" id="RHEA:13509"/>
        <dbReference type="ChEBI" id="CHEBI:15378"/>
        <dbReference type="ChEBI" id="CHEBI:33019"/>
        <dbReference type="ChEBI" id="CHEBI:46398"/>
        <dbReference type="ChEBI" id="CHEBI:57705"/>
        <dbReference type="ChEBI" id="CHEBI:57776"/>
        <dbReference type="EC" id="2.7.7.23"/>
    </reaction>
</comment>
<keyword evidence="8" id="KW-1185">Reference proteome</keyword>
<evidence type="ECO:0000256" key="1">
    <source>
        <dbReference type="ARBA" id="ARBA00005208"/>
    </source>
</evidence>
<dbReference type="SUPFAM" id="SSF53448">
    <property type="entry name" value="Nucleotide-diphospho-sugar transferases"/>
    <property type="match status" value="1"/>
</dbReference>
<organism evidence="7 8">
    <name type="scientific">Babesia divergens</name>
    <dbReference type="NCBI Taxonomy" id="32595"/>
    <lineage>
        <taxon>Eukaryota</taxon>
        <taxon>Sar</taxon>
        <taxon>Alveolata</taxon>
        <taxon>Apicomplexa</taxon>
        <taxon>Aconoidasida</taxon>
        <taxon>Piroplasmida</taxon>
        <taxon>Babesiidae</taxon>
        <taxon>Babesia</taxon>
    </lineage>
</organism>
<protein>
    <recommendedName>
        <fullName evidence="3">UDP-N-acetylglucosamine diphosphorylase</fullName>
        <ecNumber evidence="3">2.7.7.23</ecNumber>
    </recommendedName>
</protein>
<accession>A0AAD9GKX1</accession>
<reference evidence="7" key="2">
    <citation type="submission" date="2021-05" db="EMBL/GenBank/DDBJ databases">
        <authorList>
            <person name="Pain A."/>
        </authorList>
    </citation>
    <scope>NUCLEOTIDE SEQUENCE</scope>
    <source>
        <strain evidence="7">1802A</strain>
    </source>
</reference>
<dbReference type="EMBL" id="JAHBMH010000003">
    <property type="protein sequence ID" value="KAK1940345.1"/>
    <property type="molecule type" value="Genomic_DNA"/>
</dbReference>
<comment type="caution">
    <text evidence="7">The sequence shown here is derived from an EMBL/GenBank/DDBJ whole genome shotgun (WGS) entry which is preliminary data.</text>
</comment>
<evidence type="ECO:0000313" key="8">
    <source>
        <dbReference type="Proteomes" id="UP001195914"/>
    </source>
</evidence>
<dbReference type="InterPro" id="IPR029044">
    <property type="entry name" value="Nucleotide-diphossugar_trans"/>
</dbReference>
<dbReference type="Gene3D" id="3.90.550.10">
    <property type="entry name" value="Spore Coat Polysaccharide Biosynthesis Protein SpsA, Chain A"/>
    <property type="match status" value="1"/>
</dbReference>
<evidence type="ECO:0000256" key="5">
    <source>
        <dbReference type="ARBA" id="ARBA00022695"/>
    </source>
</evidence>
<dbReference type="PANTHER" id="PTHR11952">
    <property type="entry name" value="UDP- GLUCOSE PYROPHOSPHORYLASE"/>
    <property type="match status" value="1"/>
</dbReference>
<dbReference type="InterPro" id="IPR002618">
    <property type="entry name" value="UDPGP_fam"/>
</dbReference>
<sequence>MRQDHQALLHAALARPLGSCFTAVPDVSLEDLSTSDTFGCVIRQPSSDQSTDLFCDGLSELRGGGYALVILSGGQATRIGTTLPKALLPISPVRRKTLLQLHLERVKRLCTLMGPGCPQPYVFILTSCFNHDTILGYLESVRYFGMDKHRIVLFMQGNMPCLSVDSHGYFTSGPGNPQGAEGIGLTSEDNIIVCPNGNGAVFQALAECKEFMSVIGTLKMLHVIAIDNSLSRPLDPELVGLSLRSPGVEVLNKCIVRRENENLGVFCMENSTCIVEYSELEKVANASFLSGATTVYGNICDHMFSGTFLRRVIDDCLYQQLPYHVAKKLIPYFDPILQRTIKPECPNGYKLELFIFDIFQFSKKVLCVEVDRSVQFAPVKYLSDCDAANIQSVQHRMSDVAKGWLNCVGCSVGDGFVDISPNLSYAGEGLERFASTRIDGPVYLE</sequence>
<keyword evidence="4" id="KW-0808">Transferase</keyword>